<accession>A0A426U3Q7</accession>
<dbReference type="InterPro" id="IPR036165">
    <property type="entry name" value="YefM-like_sf"/>
</dbReference>
<dbReference type="InterPro" id="IPR006442">
    <property type="entry name" value="Antitoxin_Phd/YefM"/>
</dbReference>
<name>A0A426U3Q7_9CHLR</name>
<dbReference type="PANTHER" id="PTHR33713">
    <property type="entry name" value="ANTITOXIN YAFN-RELATED"/>
    <property type="match status" value="1"/>
</dbReference>
<evidence type="ECO:0000256" key="2">
    <source>
        <dbReference type="RuleBase" id="RU362080"/>
    </source>
</evidence>
<organism evidence="3 4">
    <name type="scientific">Candidatus Viridilinea halotolerans</name>
    <dbReference type="NCBI Taxonomy" id="2491704"/>
    <lineage>
        <taxon>Bacteria</taxon>
        <taxon>Bacillati</taxon>
        <taxon>Chloroflexota</taxon>
        <taxon>Chloroflexia</taxon>
        <taxon>Chloroflexales</taxon>
        <taxon>Chloroflexineae</taxon>
        <taxon>Oscillochloridaceae</taxon>
        <taxon>Candidatus Viridilinea</taxon>
    </lineage>
</organism>
<dbReference type="InterPro" id="IPR051405">
    <property type="entry name" value="phD/YefM_antitoxin"/>
</dbReference>
<protein>
    <recommendedName>
        <fullName evidence="2">Antitoxin</fullName>
    </recommendedName>
</protein>
<evidence type="ECO:0000313" key="3">
    <source>
        <dbReference type="EMBL" id="RRR74482.1"/>
    </source>
</evidence>
<sequence>MPIEKSFTEARTNFSSIMDEVIYNGESYIIQRRNGGEEVAVIAAHELRSLLETVHLLHSPINSTRLHAALARARQGTERAQSLEQLRREVGLGS</sequence>
<dbReference type="SUPFAM" id="SSF143120">
    <property type="entry name" value="YefM-like"/>
    <property type="match status" value="1"/>
</dbReference>
<dbReference type="PANTHER" id="PTHR33713:SF6">
    <property type="entry name" value="ANTITOXIN YEFM"/>
    <property type="match status" value="1"/>
</dbReference>
<comment type="caution">
    <text evidence="3">The sequence shown here is derived from an EMBL/GenBank/DDBJ whole genome shotgun (WGS) entry which is preliminary data.</text>
</comment>
<dbReference type="Proteomes" id="UP000280307">
    <property type="component" value="Unassembled WGS sequence"/>
</dbReference>
<gene>
    <name evidence="3" type="ORF">EI684_06970</name>
</gene>
<dbReference type="AlphaFoldDB" id="A0A426U3Q7"/>
<comment type="function">
    <text evidence="2">Antitoxin component of a type II toxin-antitoxin (TA) system.</text>
</comment>
<proteinExistence type="inferred from homology"/>
<dbReference type="Pfam" id="PF02604">
    <property type="entry name" value="PhdYeFM_antitox"/>
    <property type="match status" value="1"/>
</dbReference>
<comment type="similarity">
    <text evidence="1 2">Belongs to the phD/YefM antitoxin family.</text>
</comment>
<dbReference type="Gene3D" id="3.40.1620.10">
    <property type="entry name" value="YefM-like domain"/>
    <property type="match status" value="1"/>
</dbReference>
<evidence type="ECO:0000313" key="4">
    <source>
        <dbReference type="Proteomes" id="UP000280307"/>
    </source>
</evidence>
<dbReference type="EMBL" id="RSAS01000270">
    <property type="protein sequence ID" value="RRR74482.1"/>
    <property type="molecule type" value="Genomic_DNA"/>
</dbReference>
<evidence type="ECO:0000256" key="1">
    <source>
        <dbReference type="ARBA" id="ARBA00009981"/>
    </source>
</evidence>
<reference evidence="3 4" key="1">
    <citation type="submission" date="2018-12" db="EMBL/GenBank/DDBJ databases">
        <title>Genome Sequence of Candidatus Viridilinea halotolerans isolated from saline sulfide-rich spring.</title>
        <authorList>
            <person name="Grouzdev D.S."/>
            <person name="Burganskaya E.I."/>
            <person name="Krutkina M.S."/>
            <person name="Sukhacheva M.V."/>
            <person name="Gorlenko V.M."/>
        </authorList>
    </citation>
    <scope>NUCLEOTIDE SEQUENCE [LARGE SCALE GENOMIC DNA]</scope>
    <source>
        <strain evidence="3">Chok-6</strain>
    </source>
</reference>
<dbReference type="Gene3D" id="1.10.1220.170">
    <property type="match status" value="1"/>
</dbReference>